<dbReference type="InterPro" id="IPR006597">
    <property type="entry name" value="Sel1-like"/>
</dbReference>
<dbReference type="RefSeq" id="WP_123688212.1">
    <property type="nucleotide sequence ID" value="NZ_AP019700.1"/>
</dbReference>
<evidence type="ECO:0000256" key="1">
    <source>
        <dbReference type="SAM" id="SignalP"/>
    </source>
</evidence>
<evidence type="ECO:0000313" key="2">
    <source>
        <dbReference type="EMBL" id="ROQ01453.1"/>
    </source>
</evidence>
<keyword evidence="3" id="KW-1185">Reference proteome</keyword>
<dbReference type="SUPFAM" id="SSF81901">
    <property type="entry name" value="HCP-like"/>
    <property type="match status" value="1"/>
</dbReference>
<sequence length="126" mass="13589">MRIRSIAFIASALALAAPATASAQDYAAGLRCYEFNDFGCALNQWMPLANNGVTRAQYRIGSLYAEGTGVPTDKAEAYKWFAIAAAKGDRTAAEAIQSIGPTMSQAEVEEGMRRAGEYRAMRGRRS</sequence>
<dbReference type="SMART" id="SM00671">
    <property type="entry name" value="SEL1"/>
    <property type="match status" value="1"/>
</dbReference>
<keyword evidence="1" id="KW-0732">Signal</keyword>
<dbReference type="Pfam" id="PF08238">
    <property type="entry name" value="Sel1"/>
    <property type="match status" value="1"/>
</dbReference>
<feature type="signal peptide" evidence="1">
    <location>
        <begin position="1"/>
        <end position="23"/>
    </location>
</feature>
<accession>A0A3N1MCL4</accession>
<feature type="chain" id="PRO_5018063335" evidence="1">
    <location>
        <begin position="24"/>
        <end position="126"/>
    </location>
</feature>
<dbReference type="Proteomes" id="UP000278222">
    <property type="component" value="Unassembled WGS sequence"/>
</dbReference>
<reference evidence="2 3" key="1">
    <citation type="submission" date="2018-11" db="EMBL/GenBank/DDBJ databases">
        <title>Genomic Encyclopedia of Type Strains, Phase IV (KMG-IV): sequencing the most valuable type-strain genomes for metagenomic binning, comparative biology and taxonomic classification.</title>
        <authorList>
            <person name="Goeker M."/>
        </authorList>
    </citation>
    <scope>NUCLEOTIDE SEQUENCE [LARGE SCALE GENOMIC DNA]</scope>
    <source>
        <strain evidence="2 3">DSM 5900</strain>
    </source>
</reference>
<organism evidence="2 3">
    <name type="scientific">Stella humosa</name>
    <dbReference type="NCBI Taxonomy" id="94"/>
    <lineage>
        <taxon>Bacteria</taxon>
        <taxon>Pseudomonadati</taxon>
        <taxon>Pseudomonadota</taxon>
        <taxon>Alphaproteobacteria</taxon>
        <taxon>Rhodospirillales</taxon>
        <taxon>Stellaceae</taxon>
        <taxon>Stella</taxon>
    </lineage>
</organism>
<comment type="caution">
    <text evidence="2">The sequence shown here is derived from an EMBL/GenBank/DDBJ whole genome shotgun (WGS) entry which is preliminary data.</text>
</comment>
<dbReference type="InterPro" id="IPR011990">
    <property type="entry name" value="TPR-like_helical_dom_sf"/>
</dbReference>
<dbReference type="EMBL" id="RJKX01000011">
    <property type="protein sequence ID" value="ROQ01453.1"/>
    <property type="molecule type" value="Genomic_DNA"/>
</dbReference>
<dbReference type="Gene3D" id="1.25.40.10">
    <property type="entry name" value="Tetratricopeptide repeat domain"/>
    <property type="match status" value="1"/>
</dbReference>
<dbReference type="AlphaFoldDB" id="A0A3N1MCL4"/>
<protein>
    <submittedName>
        <fullName evidence="2">Sel1 repeat-containing protein</fullName>
    </submittedName>
</protein>
<name>A0A3N1MCL4_9PROT</name>
<evidence type="ECO:0000313" key="3">
    <source>
        <dbReference type="Proteomes" id="UP000278222"/>
    </source>
</evidence>
<proteinExistence type="predicted"/>
<gene>
    <name evidence="2" type="ORF">EDC65_0632</name>
</gene>
<dbReference type="OrthoDB" id="112232at2"/>